<dbReference type="RefSeq" id="WP_010499394.1">
    <property type="nucleotide sequence ID" value="NZ_JBHUGU010000002.1"/>
</dbReference>
<dbReference type="Pfam" id="PF01381">
    <property type="entry name" value="HTH_3"/>
    <property type="match status" value="1"/>
</dbReference>
<dbReference type="InterPro" id="IPR010982">
    <property type="entry name" value="Lambda_DNA-bd_dom_sf"/>
</dbReference>
<dbReference type="SMART" id="SM00530">
    <property type="entry name" value="HTH_XRE"/>
    <property type="match status" value="1"/>
</dbReference>
<dbReference type="STRING" id="89059.LAC1533_0736"/>
<dbReference type="Proteomes" id="UP000051491">
    <property type="component" value="Unassembled WGS sequence"/>
</dbReference>
<name>A0A0R2JS89_9LACO</name>
<evidence type="ECO:0000313" key="2">
    <source>
        <dbReference type="EMBL" id="KRN79944.1"/>
    </source>
</evidence>
<dbReference type="SUPFAM" id="SSF48452">
    <property type="entry name" value="TPR-like"/>
    <property type="match status" value="1"/>
</dbReference>
<evidence type="ECO:0000313" key="4">
    <source>
        <dbReference type="Proteomes" id="UP000051491"/>
    </source>
</evidence>
<dbReference type="PATRIC" id="fig|89059.3.peg.369"/>
<dbReference type="CDD" id="cd00093">
    <property type="entry name" value="HTH_XRE"/>
    <property type="match status" value="1"/>
</dbReference>
<organism evidence="2 4">
    <name type="scientific">Ligilactobacillus acidipiscis</name>
    <dbReference type="NCBI Taxonomy" id="89059"/>
    <lineage>
        <taxon>Bacteria</taxon>
        <taxon>Bacillati</taxon>
        <taxon>Bacillota</taxon>
        <taxon>Bacilli</taxon>
        <taxon>Lactobacillales</taxon>
        <taxon>Lactobacillaceae</taxon>
        <taxon>Ligilactobacillus</taxon>
    </lineage>
</organism>
<dbReference type="KEGG" id="laca:LAC1533_0736"/>
<dbReference type="InterPro" id="IPR001387">
    <property type="entry name" value="Cro/C1-type_HTH"/>
</dbReference>
<dbReference type="Gene3D" id="1.25.40.10">
    <property type="entry name" value="Tetratricopeptide repeat domain"/>
    <property type="match status" value="1"/>
</dbReference>
<dbReference type="OrthoDB" id="2308320at2"/>
<proteinExistence type="predicted"/>
<protein>
    <submittedName>
        <fullName evidence="3">Transcriptional regulator, Cro/CI family</fullName>
    </submittedName>
    <submittedName>
        <fullName evidence="2">XRE family transcriptional regulator</fullName>
    </submittedName>
</protein>
<dbReference type="EMBL" id="JQBK01000125">
    <property type="protein sequence ID" value="KRN79944.1"/>
    <property type="molecule type" value="Genomic_DNA"/>
</dbReference>
<evidence type="ECO:0000313" key="5">
    <source>
        <dbReference type="Proteomes" id="UP000190935"/>
    </source>
</evidence>
<dbReference type="Proteomes" id="UP000190935">
    <property type="component" value="Chromosome I"/>
</dbReference>
<sequence length="284" mass="33148">MIDGQKIKDTRKKLGISQQDLAKGITTQGTISLLERNSTSPRGDILAKIIARLGLKLEDVVVDNEVLTAQRFLDEADKFSMNNEYDRALETLDKIDKLSDNEQEAHYLFLKTNAKMWKTRDFEDALFGFNRILQMRNKQVDIFTVLATCELGVVYLERKENDKASFYFEQVPGLLENINLDDYVFWALFIWKNLTLYYYRMMDFDKCAEILAQAEEFSNRHFTPVFIDSLYYTNALVLHDKNGEWTKDGIKYLLKSWVFATFTDNKENIKKSSEILTEIGYLPK</sequence>
<reference evidence="2 4" key="1">
    <citation type="journal article" date="2015" name="Genome Announc.">
        <title>Expanding the biotechnology potential of lactobacilli through comparative genomics of 213 strains and associated genera.</title>
        <authorList>
            <person name="Sun Z."/>
            <person name="Harris H.M."/>
            <person name="McCann A."/>
            <person name="Guo C."/>
            <person name="Argimon S."/>
            <person name="Zhang W."/>
            <person name="Yang X."/>
            <person name="Jeffery I.B."/>
            <person name="Cooney J.C."/>
            <person name="Kagawa T.F."/>
            <person name="Liu W."/>
            <person name="Song Y."/>
            <person name="Salvetti E."/>
            <person name="Wrobel A."/>
            <person name="Rasinkangas P."/>
            <person name="Parkhill J."/>
            <person name="Rea M.C."/>
            <person name="O'Sullivan O."/>
            <person name="Ritari J."/>
            <person name="Douillard F.P."/>
            <person name="Paul Ross R."/>
            <person name="Yang R."/>
            <person name="Briner A.E."/>
            <person name="Felis G.E."/>
            <person name="de Vos W.M."/>
            <person name="Barrangou R."/>
            <person name="Klaenhammer T.R."/>
            <person name="Caufield P.W."/>
            <person name="Cui Y."/>
            <person name="Zhang H."/>
            <person name="O'Toole P.W."/>
        </authorList>
    </citation>
    <scope>NUCLEOTIDE SEQUENCE [LARGE SCALE GENOMIC DNA]</scope>
    <source>
        <strain evidence="2 4">DSM 15353</strain>
    </source>
</reference>
<dbReference type="SUPFAM" id="SSF47413">
    <property type="entry name" value="lambda repressor-like DNA-binding domains"/>
    <property type="match status" value="1"/>
</dbReference>
<accession>A0A0R2JS89</accession>
<dbReference type="InterPro" id="IPR011990">
    <property type="entry name" value="TPR-like_helical_dom_sf"/>
</dbReference>
<evidence type="ECO:0000313" key="3">
    <source>
        <dbReference type="EMBL" id="SFV40156.1"/>
    </source>
</evidence>
<evidence type="ECO:0000259" key="1">
    <source>
        <dbReference type="PROSITE" id="PS50943"/>
    </source>
</evidence>
<dbReference type="GeneID" id="95348806"/>
<gene>
    <name evidence="2" type="ORF">IV43_GL000363</name>
    <name evidence="3" type="ORF">LAC1533_0736</name>
</gene>
<reference evidence="3" key="3">
    <citation type="submission" date="2016-11" db="EMBL/GenBank/DDBJ databases">
        <authorList>
            <person name="Jaros S."/>
            <person name="Januszkiewicz K."/>
            <person name="Wedrychowicz H."/>
        </authorList>
    </citation>
    <scope>NUCLEOTIDE SEQUENCE [LARGE SCALE GENOMIC DNA]</scope>
    <source>
        <strain evidence="3">ACA-DC 1533</strain>
    </source>
</reference>
<reference evidence="5" key="2">
    <citation type="submission" date="2016-11" db="EMBL/GenBank/DDBJ databases">
        <authorList>
            <person name="Papadimitriou K."/>
        </authorList>
    </citation>
    <scope>NUCLEOTIDE SEQUENCE [LARGE SCALE GENOMIC DNA]</scope>
    <source>
        <strain evidence="5">ACA-DC 1533</strain>
    </source>
</reference>
<dbReference type="AlphaFoldDB" id="A0A0R2JS89"/>
<feature type="domain" description="HTH cro/C1-type" evidence="1">
    <location>
        <begin position="7"/>
        <end position="60"/>
    </location>
</feature>
<dbReference type="PROSITE" id="PS50943">
    <property type="entry name" value="HTH_CROC1"/>
    <property type="match status" value="1"/>
</dbReference>
<dbReference type="EMBL" id="LT630287">
    <property type="protein sequence ID" value="SFV40156.1"/>
    <property type="molecule type" value="Genomic_DNA"/>
</dbReference>
<dbReference type="GO" id="GO:0003677">
    <property type="term" value="F:DNA binding"/>
    <property type="evidence" value="ECO:0007669"/>
    <property type="project" value="InterPro"/>
</dbReference>